<keyword evidence="10" id="KW-1185">Reference proteome</keyword>
<feature type="domain" description="Ferric oxidoreductase" evidence="8">
    <location>
        <begin position="62"/>
        <end position="174"/>
    </location>
</feature>
<dbReference type="RefSeq" id="WP_177282661.1">
    <property type="nucleotide sequence ID" value="NZ_FPKU01000004.1"/>
</dbReference>
<keyword evidence="2" id="KW-0813">Transport</keyword>
<feature type="transmembrane region" description="Helical" evidence="7">
    <location>
        <begin position="216"/>
        <end position="239"/>
    </location>
</feature>
<dbReference type="GO" id="GO:0020037">
    <property type="term" value="F:heme binding"/>
    <property type="evidence" value="ECO:0007669"/>
    <property type="project" value="TreeGrafter"/>
</dbReference>
<evidence type="ECO:0000256" key="5">
    <source>
        <dbReference type="ARBA" id="ARBA00023004"/>
    </source>
</evidence>
<accession>A0A1K2I380</accession>
<dbReference type="Proteomes" id="UP000183447">
    <property type="component" value="Unassembled WGS sequence"/>
</dbReference>
<dbReference type="AlphaFoldDB" id="A0A1K2I380"/>
<evidence type="ECO:0000256" key="1">
    <source>
        <dbReference type="ARBA" id="ARBA00004141"/>
    </source>
</evidence>
<dbReference type="EMBL" id="FPKU01000004">
    <property type="protein sequence ID" value="SFZ86846.1"/>
    <property type="molecule type" value="Genomic_DNA"/>
</dbReference>
<evidence type="ECO:0000256" key="2">
    <source>
        <dbReference type="ARBA" id="ARBA00022448"/>
    </source>
</evidence>
<dbReference type="PANTHER" id="PTHR36964:SF1">
    <property type="entry name" value="PROTEIN-METHIONINE-SULFOXIDE REDUCTASE HEME-BINDING SUBUNIT MSRQ"/>
    <property type="match status" value="1"/>
</dbReference>
<evidence type="ECO:0000256" key="4">
    <source>
        <dbReference type="ARBA" id="ARBA00022989"/>
    </source>
</evidence>
<protein>
    <submittedName>
        <fullName evidence="9">Sulfoxide reductase heme-binding subunit YedZ</fullName>
    </submittedName>
</protein>
<evidence type="ECO:0000313" key="9">
    <source>
        <dbReference type="EMBL" id="SFZ86846.1"/>
    </source>
</evidence>
<evidence type="ECO:0000256" key="3">
    <source>
        <dbReference type="ARBA" id="ARBA00022692"/>
    </source>
</evidence>
<dbReference type="InterPro" id="IPR022837">
    <property type="entry name" value="MsrQ-like"/>
</dbReference>
<organism evidence="9 10">
    <name type="scientific">Devosia enhydra</name>
    <dbReference type="NCBI Taxonomy" id="665118"/>
    <lineage>
        <taxon>Bacteria</taxon>
        <taxon>Pseudomonadati</taxon>
        <taxon>Pseudomonadota</taxon>
        <taxon>Alphaproteobacteria</taxon>
        <taxon>Hyphomicrobiales</taxon>
        <taxon>Devosiaceae</taxon>
        <taxon>Devosia</taxon>
    </lineage>
</organism>
<keyword evidence="6 7" id="KW-0472">Membrane</keyword>
<sequence length="295" mass="32775">MAGVFHAFWRAMPWFDPAGRFSLLKLTALVGTSIPAVWMLGEFASGRWDFPSPYVNLIYHSGLWCTYLLLGCLAVTPIRRITGMGRLAQLRRLLGVASFAYCLLHIVAWFGLRFWDWAALGGELAGRATLWIATVSALLLLALALTSFDRVIRAMGRRWKQLHGLVYLAALLAVLHFMLSPGSLQGPPFLMAGLYVWLMGWRWLERRRLGTQPAALFGLGFAAALFALLIQPLWLVSMQAERSTQTPLAAILDNVNPDIWIYLGVPPVWILLAWTAVTVTASLTGSRKTLPNPIS</sequence>
<evidence type="ECO:0000256" key="7">
    <source>
        <dbReference type="SAM" id="Phobius"/>
    </source>
</evidence>
<keyword evidence="4 7" id="KW-1133">Transmembrane helix</keyword>
<dbReference type="GO" id="GO:0010181">
    <property type="term" value="F:FMN binding"/>
    <property type="evidence" value="ECO:0007669"/>
    <property type="project" value="TreeGrafter"/>
</dbReference>
<feature type="transmembrane region" description="Helical" evidence="7">
    <location>
        <begin position="259"/>
        <end position="283"/>
    </location>
</feature>
<evidence type="ECO:0000256" key="6">
    <source>
        <dbReference type="ARBA" id="ARBA00023136"/>
    </source>
</evidence>
<evidence type="ECO:0000259" key="8">
    <source>
        <dbReference type="Pfam" id="PF01794"/>
    </source>
</evidence>
<dbReference type="GO" id="GO:0005886">
    <property type="term" value="C:plasma membrane"/>
    <property type="evidence" value="ECO:0007669"/>
    <property type="project" value="TreeGrafter"/>
</dbReference>
<comment type="subcellular location">
    <subcellularLocation>
        <location evidence="1">Membrane</location>
        <topology evidence="1">Multi-pass membrane protein</topology>
    </subcellularLocation>
</comment>
<feature type="transmembrane region" description="Helical" evidence="7">
    <location>
        <begin position="186"/>
        <end position="204"/>
    </location>
</feature>
<dbReference type="STRING" id="665118.SAMN02983003_4041"/>
<feature type="transmembrane region" description="Helical" evidence="7">
    <location>
        <begin position="90"/>
        <end position="110"/>
    </location>
</feature>
<feature type="transmembrane region" description="Helical" evidence="7">
    <location>
        <begin position="164"/>
        <end position="180"/>
    </location>
</feature>
<keyword evidence="3 7" id="KW-0812">Transmembrane</keyword>
<gene>
    <name evidence="9" type="ORF">SAMN02983003_4041</name>
</gene>
<dbReference type="Pfam" id="PF01794">
    <property type="entry name" value="Ferric_reduct"/>
    <property type="match status" value="1"/>
</dbReference>
<reference evidence="9 10" key="1">
    <citation type="submission" date="2016-11" db="EMBL/GenBank/DDBJ databases">
        <authorList>
            <person name="Jaros S."/>
            <person name="Januszkiewicz K."/>
            <person name="Wedrychowicz H."/>
        </authorList>
    </citation>
    <scope>NUCLEOTIDE SEQUENCE [LARGE SCALE GENOMIC DNA]</scope>
    <source>
        <strain evidence="9 10">ATCC 23634</strain>
    </source>
</reference>
<proteinExistence type="predicted"/>
<feature type="transmembrane region" description="Helical" evidence="7">
    <location>
        <begin position="21"/>
        <end position="41"/>
    </location>
</feature>
<feature type="transmembrane region" description="Helical" evidence="7">
    <location>
        <begin position="130"/>
        <end position="152"/>
    </location>
</feature>
<dbReference type="GO" id="GO:0016679">
    <property type="term" value="F:oxidoreductase activity, acting on diphenols and related substances as donors"/>
    <property type="evidence" value="ECO:0007669"/>
    <property type="project" value="TreeGrafter"/>
</dbReference>
<dbReference type="InterPro" id="IPR013130">
    <property type="entry name" value="Fe3_Rdtase_TM_dom"/>
</dbReference>
<dbReference type="PANTHER" id="PTHR36964">
    <property type="entry name" value="PROTEIN-METHIONINE-SULFOXIDE REDUCTASE HEME-BINDING SUBUNIT MSRQ"/>
    <property type="match status" value="1"/>
</dbReference>
<keyword evidence="5" id="KW-0408">Iron</keyword>
<feature type="transmembrane region" description="Helical" evidence="7">
    <location>
        <begin position="61"/>
        <end position="78"/>
    </location>
</feature>
<evidence type="ECO:0000313" key="10">
    <source>
        <dbReference type="Proteomes" id="UP000183447"/>
    </source>
</evidence>
<name>A0A1K2I380_9HYPH</name>